<feature type="transmembrane region" description="Helical" evidence="9">
    <location>
        <begin position="16"/>
        <end position="33"/>
    </location>
</feature>
<sequence length="197" mass="23548">MHLNKMKKLTILNKKTYLMIFLLVFLIFFVVLFKKPKEKKINSQEFRYEEIIKKINAKKNQDLSTIEKFIIENKNIYGTLSSLFLAKEYILDNNLDKAFIQLNNSLKYTKEENLKNILKLRMARIKIQQNKNQDAMKILEKIKDDSWISIVENIKGDIFMKNKDIKKAKLAWEKSKYFQQSNASKEMINMKINQIKK</sequence>
<keyword evidence="5 9" id="KW-0472">Membrane</keyword>
<dbReference type="GO" id="GO:0044877">
    <property type="term" value="F:protein-containing complex binding"/>
    <property type="evidence" value="ECO:0007669"/>
    <property type="project" value="InterPro"/>
</dbReference>
<keyword evidence="2" id="KW-1003">Cell membrane</keyword>
<evidence type="ECO:0000313" key="12">
    <source>
        <dbReference type="Proteomes" id="UP000271533"/>
    </source>
</evidence>
<evidence type="ECO:0000256" key="8">
    <source>
        <dbReference type="ARBA" id="ARBA00024235"/>
    </source>
</evidence>
<comment type="similarity">
    <text evidence="7">Belongs to the YfgM family.</text>
</comment>
<evidence type="ECO:0000313" key="11">
    <source>
        <dbReference type="EMBL" id="AYN24499.1"/>
    </source>
</evidence>
<dbReference type="RefSeq" id="WP_158361002.1">
    <property type="nucleotide sequence ID" value="NZ_CP032759.1"/>
</dbReference>
<evidence type="ECO:0000259" key="10">
    <source>
        <dbReference type="Pfam" id="PF09976"/>
    </source>
</evidence>
<comment type="subcellular location">
    <subcellularLocation>
        <location evidence="1">Cell membrane</location>
        <topology evidence="1">Single-pass type II membrane protein</topology>
    </subcellularLocation>
</comment>
<evidence type="ECO:0000256" key="7">
    <source>
        <dbReference type="ARBA" id="ARBA00024197"/>
    </source>
</evidence>
<dbReference type="InterPro" id="IPR018704">
    <property type="entry name" value="SecYEG/CpoB_TPR"/>
</dbReference>
<evidence type="ECO:0000256" key="9">
    <source>
        <dbReference type="SAM" id="Phobius"/>
    </source>
</evidence>
<name>A0A3G2I5E0_BUCRM</name>
<dbReference type="OrthoDB" id="9789675at2"/>
<feature type="domain" description="Ancillary SecYEG translocon subunit/Cell division coordinator CpoB TPR" evidence="10">
    <location>
        <begin position="20"/>
        <end position="196"/>
    </location>
</feature>
<dbReference type="SUPFAM" id="SSF48452">
    <property type="entry name" value="TPR-like"/>
    <property type="match status" value="1"/>
</dbReference>
<keyword evidence="6" id="KW-0143">Chaperone</keyword>
<protein>
    <recommendedName>
        <fullName evidence="8">Ancillary SecYEG translocon subunit</fullName>
    </recommendedName>
</protein>
<gene>
    <name evidence="11" type="ORF">D8S97_00670</name>
</gene>
<reference evidence="11 12" key="1">
    <citation type="submission" date="2018-10" db="EMBL/GenBank/DDBJ databases">
        <title>Genome sequence of the corn leaf aphid (Rhopalosiphum maidis Fitch).</title>
        <authorList>
            <person name="Chen W."/>
            <person name="Shakir S."/>
            <person name="Bigham M."/>
            <person name="Fei Z."/>
            <person name="Jander G."/>
        </authorList>
    </citation>
    <scope>NUCLEOTIDE SEQUENCE [LARGE SCALE GENOMIC DNA]</scope>
    <source>
        <strain evidence="11 12">BTI</strain>
    </source>
</reference>
<dbReference type="InterPro" id="IPR026039">
    <property type="entry name" value="YfgM"/>
</dbReference>
<proteinExistence type="inferred from homology"/>
<dbReference type="PANTHER" id="PTHR38035">
    <property type="entry name" value="UPF0070 PROTEIN YFGM"/>
    <property type="match status" value="1"/>
</dbReference>
<dbReference type="InterPro" id="IPR011990">
    <property type="entry name" value="TPR-like_helical_dom_sf"/>
</dbReference>
<evidence type="ECO:0000256" key="4">
    <source>
        <dbReference type="ARBA" id="ARBA00022989"/>
    </source>
</evidence>
<accession>A0A3G2I5E0</accession>
<evidence type="ECO:0000256" key="1">
    <source>
        <dbReference type="ARBA" id="ARBA00004401"/>
    </source>
</evidence>
<dbReference type="AlphaFoldDB" id="A0A3G2I5E0"/>
<evidence type="ECO:0000256" key="3">
    <source>
        <dbReference type="ARBA" id="ARBA00022692"/>
    </source>
</evidence>
<dbReference type="EMBL" id="CP032759">
    <property type="protein sequence ID" value="AYN24499.1"/>
    <property type="molecule type" value="Genomic_DNA"/>
</dbReference>
<keyword evidence="3 9" id="KW-0812">Transmembrane</keyword>
<dbReference type="Proteomes" id="UP000271533">
    <property type="component" value="Chromosome"/>
</dbReference>
<dbReference type="Pfam" id="PF09976">
    <property type="entry name" value="TPR_21"/>
    <property type="match status" value="1"/>
</dbReference>
<organism evidence="11 12">
    <name type="scientific">Buchnera aphidicola subsp. Rhopalosiphum maidis</name>
    <dbReference type="NCBI Taxonomy" id="118109"/>
    <lineage>
        <taxon>Bacteria</taxon>
        <taxon>Pseudomonadati</taxon>
        <taxon>Pseudomonadota</taxon>
        <taxon>Gammaproteobacteria</taxon>
        <taxon>Enterobacterales</taxon>
        <taxon>Erwiniaceae</taxon>
        <taxon>Buchnera</taxon>
    </lineage>
</organism>
<keyword evidence="4 9" id="KW-1133">Transmembrane helix</keyword>
<dbReference type="PANTHER" id="PTHR38035:SF1">
    <property type="entry name" value="ANCILLARY SECYEG TRANSLOCON SUBUNIT"/>
    <property type="match status" value="1"/>
</dbReference>
<dbReference type="GO" id="GO:0005886">
    <property type="term" value="C:plasma membrane"/>
    <property type="evidence" value="ECO:0007669"/>
    <property type="project" value="UniProtKB-SubCell"/>
</dbReference>
<evidence type="ECO:0000256" key="6">
    <source>
        <dbReference type="ARBA" id="ARBA00023186"/>
    </source>
</evidence>
<evidence type="ECO:0000256" key="2">
    <source>
        <dbReference type="ARBA" id="ARBA00022475"/>
    </source>
</evidence>
<evidence type="ECO:0000256" key="5">
    <source>
        <dbReference type="ARBA" id="ARBA00023136"/>
    </source>
</evidence>